<proteinExistence type="predicted"/>
<accession>A0A0E9TD10</accession>
<name>A0A0E9TD10_ANGAN</name>
<dbReference type="AlphaFoldDB" id="A0A0E9TD10"/>
<reference evidence="1" key="2">
    <citation type="journal article" date="2015" name="Fish Shellfish Immunol.">
        <title>Early steps in the European eel (Anguilla anguilla)-Vibrio vulnificus interaction in the gills: Role of the RtxA13 toxin.</title>
        <authorList>
            <person name="Callol A."/>
            <person name="Pajuelo D."/>
            <person name="Ebbesson L."/>
            <person name="Teles M."/>
            <person name="MacKenzie S."/>
            <person name="Amaro C."/>
        </authorList>
    </citation>
    <scope>NUCLEOTIDE SEQUENCE</scope>
</reference>
<evidence type="ECO:0000313" key="1">
    <source>
        <dbReference type="EMBL" id="JAH51486.1"/>
    </source>
</evidence>
<sequence>MSSVFLWLAALFCFKSNGNKSRAELQGVVCIRE</sequence>
<dbReference type="EMBL" id="GBXM01057091">
    <property type="protein sequence ID" value="JAH51486.1"/>
    <property type="molecule type" value="Transcribed_RNA"/>
</dbReference>
<reference evidence="1" key="1">
    <citation type="submission" date="2014-11" db="EMBL/GenBank/DDBJ databases">
        <authorList>
            <person name="Amaro Gonzalez C."/>
        </authorList>
    </citation>
    <scope>NUCLEOTIDE SEQUENCE</scope>
</reference>
<protein>
    <submittedName>
        <fullName evidence="1">Uncharacterized protein</fullName>
    </submittedName>
</protein>
<organism evidence="1">
    <name type="scientific">Anguilla anguilla</name>
    <name type="common">European freshwater eel</name>
    <name type="synonym">Muraena anguilla</name>
    <dbReference type="NCBI Taxonomy" id="7936"/>
    <lineage>
        <taxon>Eukaryota</taxon>
        <taxon>Metazoa</taxon>
        <taxon>Chordata</taxon>
        <taxon>Craniata</taxon>
        <taxon>Vertebrata</taxon>
        <taxon>Euteleostomi</taxon>
        <taxon>Actinopterygii</taxon>
        <taxon>Neopterygii</taxon>
        <taxon>Teleostei</taxon>
        <taxon>Anguilliformes</taxon>
        <taxon>Anguillidae</taxon>
        <taxon>Anguilla</taxon>
    </lineage>
</organism>